<sequence>MASDPHWRFPDAQRYITYHNRSGVATTSRQTGQLNTPFGDGSIGTPLWSASESPADISREVTNQQPGIAAASSGSFFTVYDIPPRYDGPFHRTTTLDYVMVFRGVVILTMEDGSQATLAEGDTVVQQGTMHKWTNGGNGWARMVTVMVSAHPPIVNGHQLQPHWPY</sequence>
<name>A0ABQ6X4I2_9EURO</name>
<dbReference type="SUPFAM" id="SSF51182">
    <property type="entry name" value="RmlC-like cupins"/>
    <property type="match status" value="1"/>
</dbReference>
<dbReference type="Proteomes" id="UP000325395">
    <property type="component" value="Unassembled WGS sequence"/>
</dbReference>
<protein>
    <recommendedName>
        <fullName evidence="3">Cupin 2 conserved barrel domain-containing protein</fullName>
    </recommendedName>
</protein>
<dbReference type="PANTHER" id="PTHR36156:SF2">
    <property type="entry name" value="CUPIN TYPE-2 DOMAIN-CONTAINING PROTEIN"/>
    <property type="match status" value="1"/>
</dbReference>
<proteinExistence type="predicted"/>
<dbReference type="Gene3D" id="2.60.120.10">
    <property type="entry name" value="Jelly Rolls"/>
    <property type="match status" value="1"/>
</dbReference>
<reference evidence="1 2" key="1">
    <citation type="submission" date="2019-04" db="EMBL/GenBank/DDBJ databases">
        <authorList>
            <consortium name="DOE Joint Genome Institute"/>
            <person name="Mondo S."/>
            <person name="Kjaerbolling I."/>
            <person name="Vesth T."/>
            <person name="Frisvad J.C."/>
            <person name="Nybo J.L."/>
            <person name="Theobald S."/>
            <person name="Kildgaard S."/>
            <person name="Isbrandt T."/>
            <person name="Kuo A."/>
            <person name="Sato A."/>
            <person name="Lyhne E.K."/>
            <person name="Kogle M.E."/>
            <person name="Wiebenga A."/>
            <person name="Kun R.S."/>
            <person name="Lubbers R.J."/>
            <person name="Makela M.R."/>
            <person name="Barry K."/>
            <person name="Chovatia M."/>
            <person name="Clum A."/>
            <person name="Daum C."/>
            <person name="Haridas S."/>
            <person name="He G."/>
            <person name="LaButti K."/>
            <person name="Lipzen A."/>
            <person name="Riley R."/>
            <person name="Salamov A."/>
            <person name="Simmons B.A."/>
            <person name="Magnuson J.K."/>
            <person name="Henrissat B."/>
            <person name="Mortensen U.H."/>
            <person name="Larsen T.O."/>
            <person name="Devries R.P."/>
            <person name="Grigoriev I.V."/>
            <person name="Machida M."/>
            <person name="Baker S.E."/>
            <person name="Andersen M.R."/>
            <person name="Cantor M.N."/>
            <person name="Hua S.X."/>
        </authorList>
    </citation>
    <scope>NUCLEOTIDE SEQUENCE [LARGE SCALE GENOMIC DNA]</scope>
    <source>
        <strain evidence="1 2">CBS 117616</strain>
    </source>
</reference>
<evidence type="ECO:0008006" key="3">
    <source>
        <dbReference type="Google" id="ProtNLM"/>
    </source>
</evidence>
<accession>A0ABQ6X4I2</accession>
<dbReference type="InterPro" id="IPR047142">
    <property type="entry name" value="OryJ/VirC-like"/>
</dbReference>
<dbReference type="InterPro" id="IPR011051">
    <property type="entry name" value="RmlC_Cupin_sf"/>
</dbReference>
<evidence type="ECO:0000313" key="1">
    <source>
        <dbReference type="EMBL" id="KAE8423076.1"/>
    </source>
</evidence>
<evidence type="ECO:0000313" key="2">
    <source>
        <dbReference type="Proteomes" id="UP000325395"/>
    </source>
</evidence>
<dbReference type="PANTHER" id="PTHR36156">
    <property type="entry name" value="SLR2101 PROTEIN"/>
    <property type="match status" value="1"/>
</dbReference>
<dbReference type="EMBL" id="ML735691">
    <property type="protein sequence ID" value="KAE8423076.1"/>
    <property type="molecule type" value="Genomic_DNA"/>
</dbReference>
<organism evidence="1 2">
    <name type="scientific">Aspergillus pseudocaelatus</name>
    <dbReference type="NCBI Taxonomy" id="1825620"/>
    <lineage>
        <taxon>Eukaryota</taxon>
        <taxon>Fungi</taxon>
        <taxon>Dikarya</taxon>
        <taxon>Ascomycota</taxon>
        <taxon>Pezizomycotina</taxon>
        <taxon>Eurotiomycetes</taxon>
        <taxon>Eurotiomycetidae</taxon>
        <taxon>Eurotiales</taxon>
        <taxon>Aspergillaceae</taxon>
        <taxon>Aspergillus</taxon>
        <taxon>Aspergillus subgen. Circumdati</taxon>
    </lineage>
</organism>
<keyword evidence="2" id="KW-1185">Reference proteome</keyword>
<dbReference type="InterPro" id="IPR014710">
    <property type="entry name" value="RmlC-like_jellyroll"/>
</dbReference>
<dbReference type="CDD" id="cd02231">
    <property type="entry name" value="cupin_BLL6423-like"/>
    <property type="match status" value="1"/>
</dbReference>
<gene>
    <name evidence="1" type="ORF">BDV36DRAFT_309336</name>
</gene>